<dbReference type="GO" id="GO:0006310">
    <property type="term" value="P:DNA recombination"/>
    <property type="evidence" value="ECO:0007669"/>
    <property type="project" value="UniProtKB-KW"/>
</dbReference>
<dbReference type="InterPro" id="IPR013762">
    <property type="entry name" value="Integrase-like_cat_sf"/>
</dbReference>
<name>A0A642KRZ0_BACFG</name>
<evidence type="ECO:0000256" key="1">
    <source>
        <dbReference type="ARBA" id="ARBA00008857"/>
    </source>
</evidence>
<accession>A0A642KRZ0</accession>
<dbReference type="Pfam" id="PF00589">
    <property type="entry name" value="Phage_integrase"/>
    <property type="match status" value="1"/>
</dbReference>
<comment type="caution">
    <text evidence="4">The sequence shown here is derived from an EMBL/GenBank/DDBJ whole genome shotgun (WGS) entry which is preliminary data.</text>
</comment>
<protein>
    <submittedName>
        <fullName evidence="4">Tyrosine-type recombinase/integrase</fullName>
    </submittedName>
</protein>
<dbReference type="InterPro" id="IPR050090">
    <property type="entry name" value="Tyrosine_recombinase_XerCD"/>
</dbReference>
<evidence type="ECO:0000256" key="2">
    <source>
        <dbReference type="ARBA" id="ARBA00023125"/>
    </source>
</evidence>
<gene>
    <name evidence="4" type="ORF">F2Z29_05960</name>
</gene>
<dbReference type="EMBL" id="VWAW01000004">
    <property type="protein sequence ID" value="KAA5176100.1"/>
    <property type="molecule type" value="Genomic_DNA"/>
</dbReference>
<comment type="similarity">
    <text evidence="1">Belongs to the 'phage' integrase family.</text>
</comment>
<dbReference type="GO" id="GO:0003677">
    <property type="term" value="F:DNA binding"/>
    <property type="evidence" value="ECO:0007669"/>
    <property type="project" value="UniProtKB-KW"/>
</dbReference>
<dbReference type="InterPro" id="IPR011010">
    <property type="entry name" value="DNA_brk_join_enz"/>
</dbReference>
<dbReference type="AlphaFoldDB" id="A0A642KRZ0"/>
<organism evidence="4 5">
    <name type="scientific">Bacteroides fragilis</name>
    <dbReference type="NCBI Taxonomy" id="817"/>
    <lineage>
        <taxon>Bacteria</taxon>
        <taxon>Pseudomonadati</taxon>
        <taxon>Bacteroidota</taxon>
        <taxon>Bacteroidia</taxon>
        <taxon>Bacteroidales</taxon>
        <taxon>Bacteroidaceae</taxon>
        <taxon>Bacteroides</taxon>
    </lineage>
</organism>
<dbReference type="RefSeq" id="WP_149919569.1">
    <property type="nucleotide sequence ID" value="NZ_JADNGK010000038.1"/>
</dbReference>
<proteinExistence type="inferred from homology"/>
<dbReference type="PROSITE" id="PS51898">
    <property type="entry name" value="TYR_RECOMBINASE"/>
    <property type="match status" value="1"/>
</dbReference>
<dbReference type="PANTHER" id="PTHR30349">
    <property type="entry name" value="PHAGE INTEGRASE-RELATED"/>
    <property type="match status" value="1"/>
</dbReference>
<dbReference type="SUPFAM" id="SSF56349">
    <property type="entry name" value="DNA breaking-rejoining enzymes"/>
    <property type="match status" value="1"/>
</dbReference>
<dbReference type="PANTHER" id="PTHR30349:SF41">
    <property type="entry name" value="INTEGRASE_RECOMBINASE PROTEIN MJ0367-RELATED"/>
    <property type="match status" value="1"/>
</dbReference>
<evidence type="ECO:0000313" key="5">
    <source>
        <dbReference type="Proteomes" id="UP000436803"/>
    </source>
</evidence>
<reference evidence="4 5" key="1">
    <citation type="journal article" date="2019" name="Nat. Med.">
        <title>A library of human gut bacterial isolates paired with longitudinal multiomics data enables mechanistic microbiome research.</title>
        <authorList>
            <person name="Poyet M."/>
            <person name="Groussin M."/>
            <person name="Gibbons S.M."/>
            <person name="Avila-Pacheco J."/>
            <person name="Jiang X."/>
            <person name="Kearney S.M."/>
            <person name="Perrotta A.R."/>
            <person name="Berdy B."/>
            <person name="Zhao S."/>
            <person name="Lieberman T.D."/>
            <person name="Swanson P.K."/>
            <person name="Smith M."/>
            <person name="Roesemann S."/>
            <person name="Alexander J.E."/>
            <person name="Rich S.A."/>
            <person name="Livny J."/>
            <person name="Vlamakis H."/>
            <person name="Clish C."/>
            <person name="Bullock K."/>
            <person name="Deik A."/>
            <person name="Scott J."/>
            <person name="Pierce K.A."/>
            <person name="Xavier R.J."/>
            <person name="Alm E.J."/>
        </authorList>
    </citation>
    <scope>NUCLEOTIDE SEQUENCE [LARGE SCALE GENOMIC DNA]</scope>
    <source>
        <strain evidence="4 5">BIOML-A7</strain>
    </source>
</reference>
<dbReference type="Proteomes" id="UP000436803">
    <property type="component" value="Unassembled WGS sequence"/>
</dbReference>
<sequence length="405" mass="47116">MQQQVNLRNKYGQLLDYMKEIGYKDSSIRYMYRTVQKILSVTETPSAEDYEFLINQQKRYSPRHDIRVVKEFDLEGKYPIVNYKRPLKEHLYGALVGEFALVRNSYKDIALKRGLVPKTVKIYTAVTSVFLLYVHNLGRRRFCEITEADIQHYFTQGKVGADQCKYIKSVLSDCSFLVNGNSIKRLIGLFPQMPRQQKLCDFLTKDEIVAIQKVILADDSNLTLRNRCICIIAMFTGLRSTDIANLKFESIKWDKNEIVLVQSKTHSVVRVPMIPIVGNYLYRYIIEERPKVKSDYVFMTESNWVRPIQARMIYNVSEKLFKLSGLRQDGRRRGLHLLRHNLAISMLHNGTEISVISNILGHKSPETIENYLWSDIELLRKCAIDISEYPVTNPIFTETYGKSNI</sequence>
<dbReference type="GO" id="GO:0015074">
    <property type="term" value="P:DNA integration"/>
    <property type="evidence" value="ECO:0007669"/>
    <property type="project" value="InterPro"/>
</dbReference>
<keyword evidence="2" id="KW-0238">DNA-binding</keyword>
<dbReference type="Gene3D" id="1.10.443.10">
    <property type="entry name" value="Intergrase catalytic core"/>
    <property type="match status" value="1"/>
</dbReference>
<dbReference type="InterPro" id="IPR002104">
    <property type="entry name" value="Integrase_catalytic"/>
</dbReference>
<keyword evidence="3" id="KW-0233">DNA recombination</keyword>
<evidence type="ECO:0000313" key="4">
    <source>
        <dbReference type="EMBL" id="KAA5176100.1"/>
    </source>
</evidence>
<evidence type="ECO:0000256" key="3">
    <source>
        <dbReference type="ARBA" id="ARBA00023172"/>
    </source>
</evidence>